<gene>
    <name evidence="3" type="ORF">J421_5884</name>
</gene>
<feature type="chain" id="PRO_5004795286" description="Lipoprotein" evidence="2">
    <location>
        <begin position="18"/>
        <end position="83"/>
    </location>
</feature>
<dbReference type="RefSeq" id="WP_025414723.1">
    <property type="nucleotide sequence ID" value="NZ_CP007130.1"/>
</dbReference>
<dbReference type="EMBL" id="CP007130">
    <property type="protein sequence ID" value="AHG93419.1"/>
    <property type="molecule type" value="Genomic_DNA"/>
</dbReference>
<dbReference type="Proteomes" id="UP000019151">
    <property type="component" value="Plasmid 2"/>
</dbReference>
<dbReference type="PROSITE" id="PS51257">
    <property type="entry name" value="PROKAR_LIPOPROTEIN"/>
    <property type="match status" value="1"/>
</dbReference>
<reference evidence="3 4" key="1">
    <citation type="journal article" date="2014" name="Genome Announc.">
        <title>Genome Sequence and Methylome of Soil Bacterium Gemmatirosa kalamazoonensis KBS708T, a Member of the Rarely Cultivated Gemmatimonadetes Phylum.</title>
        <authorList>
            <person name="Debruyn J.M."/>
            <person name="Radosevich M."/>
            <person name="Wommack K.E."/>
            <person name="Polson S.W."/>
            <person name="Hauser L.J."/>
            <person name="Fawaz M.N."/>
            <person name="Korlach J."/>
            <person name="Tsai Y.C."/>
        </authorList>
    </citation>
    <scope>NUCLEOTIDE SEQUENCE [LARGE SCALE GENOMIC DNA]</scope>
    <source>
        <strain evidence="3 4">KBS708</strain>
        <plasmid evidence="4">Plasmid 2</plasmid>
    </source>
</reference>
<feature type="compositionally biased region" description="Basic and acidic residues" evidence="1">
    <location>
        <begin position="44"/>
        <end position="71"/>
    </location>
</feature>
<keyword evidence="2" id="KW-0732">Signal</keyword>
<evidence type="ECO:0000313" key="3">
    <source>
        <dbReference type="EMBL" id="AHG93419.1"/>
    </source>
</evidence>
<name>W0RR06_9BACT</name>
<organism evidence="3 4">
    <name type="scientific">Gemmatirosa kalamazoonensis</name>
    <dbReference type="NCBI Taxonomy" id="861299"/>
    <lineage>
        <taxon>Bacteria</taxon>
        <taxon>Pseudomonadati</taxon>
        <taxon>Gemmatimonadota</taxon>
        <taxon>Gemmatimonadia</taxon>
        <taxon>Gemmatimonadales</taxon>
        <taxon>Gemmatimonadaceae</taxon>
        <taxon>Gemmatirosa</taxon>
    </lineage>
</organism>
<feature type="region of interest" description="Disordered" evidence="1">
    <location>
        <begin position="22"/>
        <end position="83"/>
    </location>
</feature>
<sequence length="83" mass="8548">MSTLRISAAVLSLVALAACDRGTTEPTALAPSAISARRGQIEPNDDRRGHAQPRDDKGGKGEAQPNDDRGGHGGAADDPANHH</sequence>
<evidence type="ECO:0000256" key="2">
    <source>
        <dbReference type="SAM" id="SignalP"/>
    </source>
</evidence>
<evidence type="ECO:0000313" key="4">
    <source>
        <dbReference type="Proteomes" id="UP000019151"/>
    </source>
</evidence>
<evidence type="ECO:0000256" key="1">
    <source>
        <dbReference type="SAM" id="MobiDB-lite"/>
    </source>
</evidence>
<keyword evidence="4" id="KW-1185">Reference proteome</keyword>
<geneLocation type="plasmid" evidence="3 4">
    <name>2</name>
</geneLocation>
<proteinExistence type="predicted"/>
<evidence type="ECO:0008006" key="5">
    <source>
        <dbReference type="Google" id="ProtNLM"/>
    </source>
</evidence>
<protein>
    <recommendedName>
        <fullName evidence="5">Lipoprotein</fullName>
    </recommendedName>
</protein>
<feature type="signal peptide" evidence="2">
    <location>
        <begin position="1"/>
        <end position="17"/>
    </location>
</feature>
<accession>W0RR06</accession>
<dbReference type="HOGENOM" id="CLU_2537749_0_0_0"/>
<keyword evidence="3" id="KW-0614">Plasmid</keyword>
<dbReference type="InParanoid" id="W0RR06"/>
<dbReference type="KEGG" id="gba:J421_5884"/>
<dbReference type="AlphaFoldDB" id="W0RR06"/>